<accession>A0A565BD40</accession>
<keyword evidence="5" id="KW-1185">Reference proteome</keyword>
<dbReference type="AlphaFoldDB" id="A0A565BD40"/>
<dbReference type="CDD" id="cd01959">
    <property type="entry name" value="nsLTP2"/>
    <property type="match status" value="1"/>
</dbReference>
<proteinExistence type="predicted"/>
<gene>
    <name evidence="4" type="ORF">ANE_LOCUS9958</name>
</gene>
<organism evidence="4 5">
    <name type="scientific">Arabis nemorensis</name>
    <dbReference type="NCBI Taxonomy" id="586526"/>
    <lineage>
        <taxon>Eukaryota</taxon>
        <taxon>Viridiplantae</taxon>
        <taxon>Streptophyta</taxon>
        <taxon>Embryophyta</taxon>
        <taxon>Tracheophyta</taxon>
        <taxon>Spermatophyta</taxon>
        <taxon>Magnoliopsida</taxon>
        <taxon>eudicotyledons</taxon>
        <taxon>Gunneridae</taxon>
        <taxon>Pentapetalae</taxon>
        <taxon>rosids</taxon>
        <taxon>malvids</taxon>
        <taxon>Brassicales</taxon>
        <taxon>Brassicaceae</taxon>
        <taxon>Arabideae</taxon>
        <taxon>Arabis</taxon>
    </lineage>
</organism>
<dbReference type="Proteomes" id="UP000489600">
    <property type="component" value="Unassembled WGS sequence"/>
</dbReference>
<dbReference type="GO" id="GO:0006869">
    <property type="term" value="P:lipid transport"/>
    <property type="evidence" value="ECO:0007669"/>
    <property type="project" value="InterPro"/>
</dbReference>
<evidence type="ECO:0000256" key="2">
    <source>
        <dbReference type="ARBA" id="ARBA00023121"/>
    </source>
</evidence>
<sequence length="81" mass="8480">MSSLAPTKVQEEKVACVPAELKICVPAAQAGTKPSSECCAKLKEQQSCLCGYIKDPSFSQYVTSGGAKKVLADFGVPVPKC</sequence>
<dbReference type="Gene3D" id="1.10.110.10">
    <property type="entry name" value="Plant lipid-transfer and hydrophobic proteins"/>
    <property type="match status" value="1"/>
</dbReference>
<dbReference type="OrthoDB" id="665742at2759"/>
<dbReference type="Pfam" id="PF00234">
    <property type="entry name" value="Tryp_alpha_amyl"/>
    <property type="match status" value="1"/>
</dbReference>
<reference evidence="4" key="1">
    <citation type="submission" date="2019-07" db="EMBL/GenBank/DDBJ databases">
        <authorList>
            <person name="Dittberner H."/>
        </authorList>
    </citation>
    <scope>NUCLEOTIDE SEQUENCE [LARGE SCALE GENOMIC DNA]</scope>
</reference>
<comment type="caution">
    <text evidence="4">The sequence shown here is derived from an EMBL/GenBank/DDBJ whole genome shotgun (WGS) entry which is preliminary data.</text>
</comment>
<evidence type="ECO:0000259" key="3">
    <source>
        <dbReference type="Pfam" id="PF00234"/>
    </source>
</evidence>
<dbReference type="SUPFAM" id="SSF47699">
    <property type="entry name" value="Bifunctional inhibitor/lipid-transfer protein/seed storage 2S albumin"/>
    <property type="match status" value="1"/>
</dbReference>
<dbReference type="PANTHER" id="PTHR33214:SF47">
    <property type="entry name" value="BIFUNCTIONAL INHIBITOR_LIPID-TRANSFER PROTEIN_SEED STORAGE 2S ALBUMIN SUPERFAMILY PROTEIN"/>
    <property type="match status" value="1"/>
</dbReference>
<name>A0A565BD40_9BRAS</name>
<feature type="domain" description="Bifunctional inhibitor/plant lipid transfer protein/seed storage helical" evidence="3">
    <location>
        <begin position="20"/>
        <end position="81"/>
    </location>
</feature>
<dbReference type="GO" id="GO:0008289">
    <property type="term" value="F:lipid binding"/>
    <property type="evidence" value="ECO:0007669"/>
    <property type="project" value="UniProtKB-KW"/>
</dbReference>
<keyword evidence="1" id="KW-0813">Transport</keyword>
<evidence type="ECO:0000313" key="5">
    <source>
        <dbReference type="Proteomes" id="UP000489600"/>
    </source>
</evidence>
<dbReference type="InterPro" id="IPR016140">
    <property type="entry name" value="Bifunc_inhib/LTP/seed_store"/>
</dbReference>
<protein>
    <recommendedName>
        <fullName evidence="3">Bifunctional inhibitor/plant lipid transfer protein/seed storage helical domain-containing protein</fullName>
    </recommendedName>
</protein>
<dbReference type="InterPro" id="IPR033872">
    <property type="entry name" value="nsLTP2"/>
</dbReference>
<keyword evidence="2" id="KW-0446">Lipid-binding</keyword>
<dbReference type="PANTHER" id="PTHR33214">
    <property type="entry name" value="BIFUNCTIONAL INHIBITOR/LIPID-TRANSFER PROTEIN/SEED STORAGE 2S ALBUMIN SUPERFAMILY PROTEIN"/>
    <property type="match status" value="1"/>
</dbReference>
<evidence type="ECO:0000256" key="1">
    <source>
        <dbReference type="ARBA" id="ARBA00022448"/>
    </source>
</evidence>
<dbReference type="EMBL" id="CABITT030000003">
    <property type="protein sequence ID" value="VVA99513.1"/>
    <property type="molecule type" value="Genomic_DNA"/>
</dbReference>
<evidence type="ECO:0000313" key="4">
    <source>
        <dbReference type="EMBL" id="VVA99513.1"/>
    </source>
</evidence>
<dbReference type="InterPro" id="IPR036312">
    <property type="entry name" value="Bifun_inhib/LTP/seed_sf"/>
</dbReference>